<reference evidence="2" key="1">
    <citation type="submission" date="2022-03" db="EMBL/GenBank/DDBJ databases">
        <authorList>
            <person name="Alioto T."/>
            <person name="Alioto T."/>
            <person name="Gomez Garrido J."/>
        </authorList>
    </citation>
    <scope>NUCLEOTIDE SEQUENCE</scope>
</reference>
<keyword evidence="3" id="KW-1185">Reference proteome</keyword>
<protein>
    <submittedName>
        <fullName evidence="2">Uncharacterized protein</fullName>
    </submittedName>
</protein>
<dbReference type="Proteomes" id="UP001295444">
    <property type="component" value="Chromosome 02"/>
</dbReference>
<feature type="region of interest" description="Disordered" evidence="1">
    <location>
        <begin position="28"/>
        <end position="74"/>
    </location>
</feature>
<gene>
    <name evidence="2" type="ORF">PECUL_23A059967</name>
</gene>
<dbReference type="EMBL" id="OW240913">
    <property type="protein sequence ID" value="CAH2246847.1"/>
    <property type="molecule type" value="Genomic_DNA"/>
</dbReference>
<proteinExistence type="predicted"/>
<evidence type="ECO:0000256" key="1">
    <source>
        <dbReference type="SAM" id="MobiDB-lite"/>
    </source>
</evidence>
<organism evidence="2 3">
    <name type="scientific">Pelobates cultripes</name>
    <name type="common">Western spadefoot toad</name>
    <dbReference type="NCBI Taxonomy" id="61616"/>
    <lineage>
        <taxon>Eukaryota</taxon>
        <taxon>Metazoa</taxon>
        <taxon>Chordata</taxon>
        <taxon>Craniata</taxon>
        <taxon>Vertebrata</taxon>
        <taxon>Euteleostomi</taxon>
        <taxon>Amphibia</taxon>
        <taxon>Batrachia</taxon>
        <taxon>Anura</taxon>
        <taxon>Pelobatoidea</taxon>
        <taxon>Pelobatidae</taxon>
        <taxon>Pelobates</taxon>
    </lineage>
</organism>
<name>A0AAD1RAU3_PELCU</name>
<accession>A0AAD1RAU3</accession>
<feature type="compositionally biased region" description="Polar residues" evidence="1">
    <location>
        <begin position="45"/>
        <end position="74"/>
    </location>
</feature>
<feature type="non-terminal residue" evidence="2">
    <location>
        <position position="102"/>
    </location>
</feature>
<sequence>MRWAREAAALHANIAWLPCHPPPLWTRGGHPSPSLGGIPYPTTPRDISTKNAGTSGNSNKIAEGTQSPRTTKTNQHILSNGDRIFEDFWQRLESRMHHPSLR</sequence>
<evidence type="ECO:0000313" key="2">
    <source>
        <dbReference type="EMBL" id="CAH2246847.1"/>
    </source>
</evidence>
<evidence type="ECO:0000313" key="3">
    <source>
        <dbReference type="Proteomes" id="UP001295444"/>
    </source>
</evidence>
<dbReference type="AlphaFoldDB" id="A0AAD1RAU3"/>